<reference evidence="2" key="1">
    <citation type="submission" date="2014-11" db="EMBL/GenBank/DDBJ databases">
        <authorList>
            <person name="Otto D Thomas"/>
            <person name="Naeem Raeece"/>
        </authorList>
    </citation>
    <scope>NUCLEOTIDE SEQUENCE</scope>
</reference>
<feature type="compositionally biased region" description="Acidic residues" evidence="1">
    <location>
        <begin position="742"/>
        <end position="751"/>
    </location>
</feature>
<gene>
    <name evidence="2" type="ORF">Cvel_31280</name>
</gene>
<feature type="region of interest" description="Disordered" evidence="1">
    <location>
        <begin position="478"/>
        <end position="854"/>
    </location>
</feature>
<feature type="compositionally biased region" description="Acidic residues" evidence="1">
    <location>
        <begin position="689"/>
        <end position="702"/>
    </location>
</feature>
<evidence type="ECO:0000313" key="2">
    <source>
        <dbReference type="EMBL" id="CEM47548.1"/>
    </source>
</evidence>
<feature type="compositionally biased region" description="Low complexity" evidence="1">
    <location>
        <begin position="753"/>
        <end position="765"/>
    </location>
</feature>
<feature type="region of interest" description="Disordered" evidence="1">
    <location>
        <begin position="232"/>
        <end position="277"/>
    </location>
</feature>
<feature type="compositionally biased region" description="Low complexity" evidence="1">
    <location>
        <begin position="513"/>
        <end position="523"/>
    </location>
</feature>
<accession>A0A0G4HT19</accession>
<dbReference type="AlphaFoldDB" id="A0A0G4HT19"/>
<organism evidence="2">
    <name type="scientific">Chromera velia CCMP2878</name>
    <dbReference type="NCBI Taxonomy" id="1169474"/>
    <lineage>
        <taxon>Eukaryota</taxon>
        <taxon>Sar</taxon>
        <taxon>Alveolata</taxon>
        <taxon>Colpodellida</taxon>
        <taxon>Chromeraceae</taxon>
        <taxon>Chromera</taxon>
    </lineage>
</organism>
<dbReference type="EMBL" id="CDMZ01003775">
    <property type="protein sequence ID" value="CEM47548.1"/>
    <property type="molecule type" value="Genomic_DNA"/>
</dbReference>
<protein>
    <submittedName>
        <fullName evidence="2">Uncharacterized protein</fullName>
    </submittedName>
</protein>
<feature type="compositionally biased region" description="Basic and acidic residues" evidence="1">
    <location>
        <begin position="766"/>
        <end position="782"/>
    </location>
</feature>
<feature type="compositionally biased region" description="Acidic residues" evidence="1">
    <location>
        <begin position="797"/>
        <end position="809"/>
    </location>
</feature>
<sequence>GGEGVRCVRPCVQVFPYENGSCSFAAIVCSILYSFTTGDIVTTKKIIREPHLDFLRVTALHFSGKLIFLALLRDLNKPVKAQGSSSLRFYFLDVSRNSHLPAVLNIEVSASDSNETVCFADSPFSRVPSFTSSKKTWTILQGKKNGIRLISGGYKETIRVDGSWKHPNKIELTAVETVRRGMPLVVAGFVNGDVCLLSATRITSPEGERIYNLQMVASIQLRHRVDRLLPIPLRADMPPPSEPTRAPAAERERPNPSAHGGDPVHTHTHMAKHSPPPPPSRLLFLVTLAGHGSATVEVIADCVNQSHVEGCRLVLHKYCQDVLANHSNSPLTAVFFPLGSELRQLAFKREAAELAEEGGGRGKGGSSLTSRQCVEVPGNVVLASMGDEKGKGGLSLFPFRFRQDEDRPIFESRLDRQTVENLEGGGGVIASGRVDFPRGTEPRERLTSLGLCADFPVIAEGTSRGKVLFWRQTDASQQHFAHRNHAQTQRRASRTPAPHPPGQEGGHPPNPAAAPDAPMMNAPITPAPPSRRPRQSGTNRRGPLSPTAQAVALSAYGTQRRFRHTGPGGKGERGHGEGEESGQEEGGRSPVRATFLNSGLPIVEDHAALAPPDPSQHSQPAVPVPAGHSHLLPGVTPVQERMGSNGHTNRRRNGSRSPEGAGGGRVSVSVHKSYFSQPKEVGVLREMMSGEETDESGSDTEAEGGRSRISRSRSRGRGRVRSRSRSRARAWVRSRSRSKGGEEEEEEEEGDGSPSKDLPDSLDLPLHIHADGNSHSRPDSVCREICGPEGGRSPTDELGDPDFDGDADAEFFSARECDSDETQPHVRVYRDRQQRGGQSGGAPANGIRYGKPDR</sequence>
<dbReference type="VEuPathDB" id="CryptoDB:Cvel_31280"/>
<feature type="non-terminal residue" evidence="2">
    <location>
        <position position="1"/>
    </location>
</feature>
<feature type="compositionally biased region" description="Basic and acidic residues" evidence="1">
    <location>
        <begin position="813"/>
        <end position="834"/>
    </location>
</feature>
<proteinExistence type="predicted"/>
<name>A0A0G4HT19_9ALVE</name>
<evidence type="ECO:0000256" key="1">
    <source>
        <dbReference type="SAM" id="MobiDB-lite"/>
    </source>
</evidence>
<feature type="compositionally biased region" description="Basic residues" evidence="1">
    <location>
        <begin position="708"/>
        <end position="738"/>
    </location>
</feature>